<dbReference type="SMART" id="SM00494">
    <property type="entry name" value="ChtBD2"/>
    <property type="match status" value="2"/>
</dbReference>
<dbReference type="EMBL" id="CAKXAJ010025908">
    <property type="protein sequence ID" value="CAH2245617.1"/>
    <property type="molecule type" value="Genomic_DNA"/>
</dbReference>
<organism evidence="7 8">
    <name type="scientific">Pararge aegeria aegeria</name>
    <dbReference type="NCBI Taxonomy" id="348720"/>
    <lineage>
        <taxon>Eukaryota</taxon>
        <taxon>Metazoa</taxon>
        <taxon>Ecdysozoa</taxon>
        <taxon>Arthropoda</taxon>
        <taxon>Hexapoda</taxon>
        <taxon>Insecta</taxon>
        <taxon>Pterygota</taxon>
        <taxon>Neoptera</taxon>
        <taxon>Endopterygota</taxon>
        <taxon>Lepidoptera</taxon>
        <taxon>Glossata</taxon>
        <taxon>Ditrysia</taxon>
        <taxon>Papilionoidea</taxon>
        <taxon>Nymphalidae</taxon>
        <taxon>Satyrinae</taxon>
        <taxon>Satyrini</taxon>
        <taxon>Parargina</taxon>
        <taxon>Pararge</taxon>
    </lineage>
</organism>
<accession>A0A8S4S5F5</accession>
<keyword evidence="3" id="KW-0677">Repeat</keyword>
<dbReference type="PANTHER" id="PTHR23301:SF0">
    <property type="entry name" value="CHITIN-BINDING TYPE-2 DOMAIN-CONTAINING PROTEIN-RELATED"/>
    <property type="match status" value="1"/>
</dbReference>
<protein>
    <submittedName>
        <fullName evidence="7">Jg6539 protein</fullName>
    </submittedName>
</protein>
<dbReference type="SUPFAM" id="SSF57625">
    <property type="entry name" value="Invertebrate chitin-binding proteins"/>
    <property type="match status" value="2"/>
</dbReference>
<feature type="domain" description="Chitin-binding type-2" evidence="6">
    <location>
        <begin position="160"/>
        <end position="218"/>
    </location>
</feature>
<evidence type="ECO:0000256" key="5">
    <source>
        <dbReference type="ARBA" id="ARBA00023180"/>
    </source>
</evidence>
<dbReference type="PROSITE" id="PS50940">
    <property type="entry name" value="CHIT_BIND_II"/>
    <property type="match status" value="2"/>
</dbReference>
<dbReference type="Gene3D" id="2.170.140.10">
    <property type="entry name" value="Chitin binding domain"/>
    <property type="match status" value="2"/>
</dbReference>
<keyword evidence="8" id="KW-1185">Reference proteome</keyword>
<name>A0A8S4S5F5_9NEOP</name>
<dbReference type="InterPro" id="IPR002557">
    <property type="entry name" value="Chitin-bd_dom"/>
</dbReference>
<keyword evidence="4" id="KW-1015">Disulfide bond</keyword>
<proteinExistence type="predicted"/>
<dbReference type="InterPro" id="IPR051940">
    <property type="entry name" value="Chitin_bind-dev_reg"/>
</dbReference>
<comment type="caution">
    <text evidence="7">The sequence shown here is derived from an EMBL/GenBank/DDBJ whole genome shotgun (WGS) entry which is preliminary data.</text>
</comment>
<reference evidence="7" key="1">
    <citation type="submission" date="2022-03" db="EMBL/GenBank/DDBJ databases">
        <authorList>
            <person name="Lindestad O."/>
        </authorList>
    </citation>
    <scope>NUCLEOTIDE SEQUENCE</scope>
</reference>
<dbReference type="GO" id="GO:0008061">
    <property type="term" value="F:chitin binding"/>
    <property type="evidence" value="ECO:0007669"/>
    <property type="project" value="UniProtKB-KW"/>
</dbReference>
<keyword evidence="2" id="KW-0732">Signal</keyword>
<evidence type="ECO:0000256" key="2">
    <source>
        <dbReference type="ARBA" id="ARBA00022729"/>
    </source>
</evidence>
<dbReference type="InterPro" id="IPR036508">
    <property type="entry name" value="Chitin-bd_dom_sf"/>
</dbReference>
<keyword evidence="5" id="KW-0325">Glycoprotein</keyword>
<evidence type="ECO:0000259" key="6">
    <source>
        <dbReference type="PROSITE" id="PS50940"/>
    </source>
</evidence>
<evidence type="ECO:0000256" key="4">
    <source>
        <dbReference type="ARBA" id="ARBA00023157"/>
    </source>
</evidence>
<feature type="domain" description="Chitin-binding type-2" evidence="6">
    <location>
        <begin position="43"/>
        <end position="101"/>
    </location>
</feature>
<sequence length="234" mass="25848">MCASALRVDKAVGEGIKVLPLLFLVSCVARSVRGSFEGVDPNTLSCDPKGQIFLLLPHFTDCTKFFMCAHGEEVLFSCPGGLYFDFVIQTCNWPQATDCILRNQESDEDIDNGSGEDFLSDKADLPYDGSINSLTGDGVANKIRPLNIEQPGKSPSYNTMLNCVRADDASRLVPYKGDCQRYWHCVSGVPQTAYCSDGLYFNEKTQQCDFEANVKCSVAQEDELNGEFLMTKKK</sequence>
<dbReference type="OrthoDB" id="6422323at2759"/>
<evidence type="ECO:0000313" key="7">
    <source>
        <dbReference type="EMBL" id="CAH2245617.1"/>
    </source>
</evidence>
<keyword evidence="1" id="KW-0147">Chitin-binding</keyword>
<dbReference type="GO" id="GO:0005576">
    <property type="term" value="C:extracellular region"/>
    <property type="evidence" value="ECO:0007669"/>
    <property type="project" value="InterPro"/>
</dbReference>
<dbReference type="Proteomes" id="UP000838756">
    <property type="component" value="Unassembled WGS sequence"/>
</dbReference>
<evidence type="ECO:0000313" key="8">
    <source>
        <dbReference type="Proteomes" id="UP000838756"/>
    </source>
</evidence>
<dbReference type="AlphaFoldDB" id="A0A8S4S5F5"/>
<dbReference type="PANTHER" id="PTHR23301">
    <property type="entry name" value="CHITIN BINDING PERITROPHIN-A"/>
    <property type="match status" value="1"/>
</dbReference>
<dbReference type="Pfam" id="PF01607">
    <property type="entry name" value="CBM_14"/>
    <property type="match status" value="2"/>
</dbReference>
<evidence type="ECO:0000256" key="1">
    <source>
        <dbReference type="ARBA" id="ARBA00022669"/>
    </source>
</evidence>
<evidence type="ECO:0000256" key="3">
    <source>
        <dbReference type="ARBA" id="ARBA00022737"/>
    </source>
</evidence>
<gene>
    <name evidence="7" type="primary">jg6539</name>
    <name evidence="7" type="ORF">PAEG_LOCUS21149</name>
</gene>